<sequence length="77" mass="9129">MFKSKELSSLLEEELKNGNQIAEKSSWPPKCKTLIILNNRFTEKYESNNLVYREIKDSHYWYAEYSTIDESECLACK</sequence>
<protein>
    <submittedName>
        <fullName evidence="1">Uncharacterized protein</fullName>
    </submittedName>
</protein>
<gene>
    <name evidence="1" type="ORF">BET10_19575</name>
</gene>
<dbReference type="AlphaFoldDB" id="A0A1S1MSV4"/>
<name>A0A1S1MSV4_9GAMM</name>
<reference evidence="1 2" key="1">
    <citation type="submission" date="2016-09" db="EMBL/GenBank/DDBJ databases">
        <title>Pseudoalteromonas amylolytica sp. nov., isolated from the surface seawater.</title>
        <authorList>
            <person name="Wu Y.-H."/>
            <person name="Cheng H."/>
            <person name="Jin X.-B."/>
            <person name="Wang C.-S."/>
            <person name="Xu X.-W."/>
        </authorList>
    </citation>
    <scope>NUCLEOTIDE SEQUENCE [LARGE SCALE GENOMIC DNA]</scope>
    <source>
        <strain evidence="1 2">JW1</strain>
    </source>
</reference>
<evidence type="ECO:0000313" key="1">
    <source>
        <dbReference type="EMBL" id="OHU88277.1"/>
    </source>
</evidence>
<proteinExistence type="predicted"/>
<dbReference type="STRING" id="1859457.BET10_19575"/>
<dbReference type="EMBL" id="MKJU01000031">
    <property type="protein sequence ID" value="OHU88277.1"/>
    <property type="molecule type" value="Genomic_DNA"/>
</dbReference>
<dbReference type="OrthoDB" id="308241at2"/>
<keyword evidence="2" id="KW-1185">Reference proteome</keyword>
<organism evidence="1 2">
    <name type="scientific">Pseudoalteromonas amylolytica</name>
    <dbReference type="NCBI Taxonomy" id="1859457"/>
    <lineage>
        <taxon>Bacteria</taxon>
        <taxon>Pseudomonadati</taxon>
        <taxon>Pseudomonadota</taxon>
        <taxon>Gammaproteobacteria</taxon>
        <taxon>Alteromonadales</taxon>
        <taxon>Pseudoalteromonadaceae</taxon>
        <taxon>Pseudoalteromonas</taxon>
    </lineage>
</organism>
<evidence type="ECO:0000313" key="2">
    <source>
        <dbReference type="Proteomes" id="UP000179786"/>
    </source>
</evidence>
<accession>A0A1S1MSV4</accession>
<comment type="caution">
    <text evidence="1">The sequence shown here is derived from an EMBL/GenBank/DDBJ whole genome shotgun (WGS) entry which is preliminary data.</text>
</comment>
<dbReference type="Proteomes" id="UP000179786">
    <property type="component" value="Unassembled WGS sequence"/>
</dbReference>